<dbReference type="OrthoDB" id="10587331at2759"/>
<evidence type="ECO:0000313" key="3">
    <source>
        <dbReference type="Proteomes" id="UP000786811"/>
    </source>
</evidence>
<feature type="region of interest" description="Disordered" evidence="1">
    <location>
        <begin position="43"/>
        <end position="73"/>
    </location>
</feature>
<feature type="compositionally biased region" description="Basic and acidic residues" evidence="1">
    <location>
        <begin position="57"/>
        <end position="73"/>
    </location>
</feature>
<gene>
    <name evidence="2" type="ORF">HICCMSTLAB_LOCUS11200</name>
</gene>
<protein>
    <submittedName>
        <fullName evidence="2">Uncharacterized protein</fullName>
    </submittedName>
</protein>
<dbReference type="AlphaFoldDB" id="A0A8J2HM78"/>
<accession>A0A8J2HM78</accession>
<name>A0A8J2HM78_COTCN</name>
<sequence>MHINDVLDKADIEQRLIETTGQSFDKLFKTLLLHQTSSTEIFQTVNNNGGNNNNDNDDSHETFLDRRYQNYEQ</sequence>
<organism evidence="2 3">
    <name type="scientific">Cotesia congregata</name>
    <name type="common">Parasitoid wasp</name>
    <name type="synonym">Apanteles congregatus</name>
    <dbReference type="NCBI Taxonomy" id="51543"/>
    <lineage>
        <taxon>Eukaryota</taxon>
        <taxon>Metazoa</taxon>
        <taxon>Ecdysozoa</taxon>
        <taxon>Arthropoda</taxon>
        <taxon>Hexapoda</taxon>
        <taxon>Insecta</taxon>
        <taxon>Pterygota</taxon>
        <taxon>Neoptera</taxon>
        <taxon>Endopterygota</taxon>
        <taxon>Hymenoptera</taxon>
        <taxon>Apocrita</taxon>
        <taxon>Ichneumonoidea</taxon>
        <taxon>Braconidae</taxon>
        <taxon>Microgastrinae</taxon>
        <taxon>Cotesia</taxon>
    </lineage>
</organism>
<evidence type="ECO:0000256" key="1">
    <source>
        <dbReference type="SAM" id="MobiDB-lite"/>
    </source>
</evidence>
<dbReference type="Proteomes" id="UP000786811">
    <property type="component" value="Unassembled WGS sequence"/>
</dbReference>
<comment type="caution">
    <text evidence="2">The sequence shown here is derived from an EMBL/GenBank/DDBJ whole genome shotgun (WGS) entry which is preliminary data.</text>
</comment>
<evidence type="ECO:0000313" key="2">
    <source>
        <dbReference type="EMBL" id="CAG5102820.1"/>
    </source>
</evidence>
<keyword evidence="3" id="KW-1185">Reference proteome</keyword>
<reference evidence="2" key="1">
    <citation type="submission" date="2021-04" db="EMBL/GenBank/DDBJ databases">
        <authorList>
            <person name="Chebbi M.A.C M."/>
        </authorList>
    </citation>
    <scope>NUCLEOTIDE SEQUENCE</scope>
</reference>
<proteinExistence type="predicted"/>
<dbReference type="EMBL" id="CAJNRD030001123">
    <property type="protein sequence ID" value="CAG5102820.1"/>
    <property type="molecule type" value="Genomic_DNA"/>
</dbReference>